<sequence>MPRRSCFRHKNSPPKDKSPENTEAKTEELNDLDIGTYDPKPKEVIRAE</sequence>
<dbReference type="AlphaFoldDB" id="A0A392RMP3"/>
<name>A0A392RMP3_9FABA</name>
<feature type="compositionally biased region" description="Basic and acidic residues" evidence="1">
    <location>
        <begin position="13"/>
        <end position="28"/>
    </location>
</feature>
<organism evidence="2 3">
    <name type="scientific">Trifolium medium</name>
    <dbReference type="NCBI Taxonomy" id="97028"/>
    <lineage>
        <taxon>Eukaryota</taxon>
        <taxon>Viridiplantae</taxon>
        <taxon>Streptophyta</taxon>
        <taxon>Embryophyta</taxon>
        <taxon>Tracheophyta</taxon>
        <taxon>Spermatophyta</taxon>
        <taxon>Magnoliopsida</taxon>
        <taxon>eudicotyledons</taxon>
        <taxon>Gunneridae</taxon>
        <taxon>Pentapetalae</taxon>
        <taxon>rosids</taxon>
        <taxon>fabids</taxon>
        <taxon>Fabales</taxon>
        <taxon>Fabaceae</taxon>
        <taxon>Papilionoideae</taxon>
        <taxon>50 kb inversion clade</taxon>
        <taxon>NPAAA clade</taxon>
        <taxon>Hologalegina</taxon>
        <taxon>IRL clade</taxon>
        <taxon>Trifolieae</taxon>
        <taxon>Trifolium</taxon>
    </lineage>
</organism>
<feature type="non-terminal residue" evidence="2">
    <location>
        <position position="48"/>
    </location>
</feature>
<dbReference type="EMBL" id="LXQA010249525">
    <property type="protein sequence ID" value="MCI37893.1"/>
    <property type="molecule type" value="Genomic_DNA"/>
</dbReference>
<evidence type="ECO:0000256" key="1">
    <source>
        <dbReference type="SAM" id="MobiDB-lite"/>
    </source>
</evidence>
<evidence type="ECO:0000313" key="2">
    <source>
        <dbReference type="EMBL" id="MCI37893.1"/>
    </source>
</evidence>
<proteinExistence type="predicted"/>
<keyword evidence="3" id="KW-1185">Reference proteome</keyword>
<dbReference type="Proteomes" id="UP000265520">
    <property type="component" value="Unassembled WGS sequence"/>
</dbReference>
<accession>A0A392RMP3</accession>
<protein>
    <submittedName>
        <fullName evidence="2">Uncharacterized protein</fullName>
    </submittedName>
</protein>
<comment type="caution">
    <text evidence="2">The sequence shown here is derived from an EMBL/GenBank/DDBJ whole genome shotgun (WGS) entry which is preliminary data.</text>
</comment>
<feature type="region of interest" description="Disordered" evidence="1">
    <location>
        <begin position="1"/>
        <end position="48"/>
    </location>
</feature>
<reference evidence="2 3" key="1">
    <citation type="journal article" date="2018" name="Front. Plant Sci.">
        <title>Red Clover (Trifolium pratense) and Zigzag Clover (T. medium) - A Picture of Genomic Similarities and Differences.</title>
        <authorList>
            <person name="Dluhosova J."/>
            <person name="Istvanek J."/>
            <person name="Nedelnik J."/>
            <person name="Repkova J."/>
        </authorList>
    </citation>
    <scope>NUCLEOTIDE SEQUENCE [LARGE SCALE GENOMIC DNA]</scope>
    <source>
        <strain evidence="3">cv. 10/8</strain>
        <tissue evidence="2">Leaf</tissue>
    </source>
</reference>
<feature type="compositionally biased region" description="Basic and acidic residues" evidence="1">
    <location>
        <begin position="39"/>
        <end position="48"/>
    </location>
</feature>
<feature type="compositionally biased region" description="Basic residues" evidence="1">
    <location>
        <begin position="1"/>
        <end position="12"/>
    </location>
</feature>
<evidence type="ECO:0000313" key="3">
    <source>
        <dbReference type="Proteomes" id="UP000265520"/>
    </source>
</evidence>